<dbReference type="AlphaFoldDB" id="A0A8J2LNT9"/>
<sequence>MFVMNISPTLSVGGICQSVRVCLLSIRRGFRRYAQIYWITEHGLLSNMILPCKVRFLVTIKPTFHEVIISKFPTLSLRALLKRLSS</sequence>
<organism evidence="1 2">
    <name type="scientific">Allacma fusca</name>
    <dbReference type="NCBI Taxonomy" id="39272"/>
    <lineage>
        <taxon>Eukaryota</taxon>
        <taxon>Metazoa</taxon>
        <taxon>Ecdysozoa</taxon>
        <taxon>Arthropoda</taxon>
        <taxon>Hexapoda</taxon>
        <taxon>Collembola</taxon>
        <taxon>Symphypleona</taxon>
        <taxon>Sminthuridae</taxon>
        <taxon>Allacma</taxon>
    </lineage>
</organism>
<dbReference type="EMBL" id="CAJVCH010570618">
    <property type="protein sequence ID" value="CAG7835388.1"/>
    <property type="molecule type" value="Genomic_DNA"/>
</dbReference>
<protein>
    <submittedName>
        <fullName evidence="1">Uncharacterized protein</fullName>
    </submittedName>
</protein>
<keyword evidence="2" id="KW-1185">Reference proteome</keyword>
<evidence type="ECO:0000313" key="2">
    <source>
        <dbReference type="Proteomes" id="UP000708208"/>
    </source>
</evidence>
<proteinExistence type="predicted"/>
<dbReference type="Proteomes" id="UP000708208">
    <property type="component" value="Unassembled WGS sequence"/>
</dbReference>
<comment type="caution">
    <text evidence="1">The sequence shown here is derived from an EMBL/GenBank/DDBJ whole genome shotgun (WGS) entry which is preliminary data.</text>
</comment>
<accession>A0A8J2LNT9</accession>
<name>A0A8J2LNT9_9HEXA</name>
<reference evidence="1" key="1">
    <citation type="submission" date="2021-06" db="EMBL/GenBank/DDBJ databases">
        <authorList>
            <person name="Hodson N. C."/>
            <person name="Mongue J. A."/>
            <person name="Jaron S. K."/>
        </authorList>
    </citation>
    <scope>NUCLEOTIDE SEQUENCE</scope>
</reference>
<evidence type="ECO:0000313" key="1">
    <source>
        <dbReference type="EMBL" id="CAG7835388.1"/>
    </source>
</evidence>
<gene>
    <name evidence="1" type="ORF">AFUS01_LOCUS44760</name>
</gene>